<dbReference type="PANTHER" id="PTHR35011">
    <property type="entry name" value="2,3-DIKETO-L-GULONATE TRAP TRANSPORTER SMALL PERMEASE PROTEIN YIAM"/>
    <property type="match status" value="1"/>
</dbReference>
<comment type="subcellular location">
    <subcellularLocation>
        <location evidence="1 9">Cell inner membrane</location>
        <topology evidence="1 9">Multi-pass membrane protein</topology>
    </subcellularLocation>
</comment>
<feature type="transmembrane region" description="Helical" evidence="9">
    <location>
        <begin position="55"/>
        <end position="71"/>
    </location>
</feature>
<comment type="caution">
    <text evidence="11">The sequence shown here is derived from an EMBL/GenBank/DDBJ whole genome shotgun (WGS) entry which is preliminary data.</text>
</comment>
<keyword evidence="12" id="KW-1185">Reference proteome</keyword>
<evidence type="ECO:0000256" key="6">
    <source>
        <dbReference type="ARBA" id="ARBA00022989"/>
    </source>
</evidence>
<dbReference type="STRING" id="307486.GCA_000807215_00602"/>
<proteinExistence type="inferred from homology"/>
<evidence type="ECO:0000256" key="5">
    <source>
        <dbReference type="ARBA" id="ARBA00022692"/>
    </source>
</evidence>
<comment type="subunit">
    <text evidence="9">The complex comprises the extracytoplasmic solute receptor protein and the two transmembrane proteins.</text>
</comment>
<dbReference type="PANTHER" id="PTHR35011:SF4">
    <property type="entry name" value="SLL1102 PROTEIN"/>
    <property type="match status" value="1"/>
</dbReference>
<dbReference type="GO" id="GO:0022857">
    <property type="term" value="F:transmembrane transporter activity"/>
    <property type="evidence" value="ECO:0007669"/>
    <property type="project" value="UniProtKB-UniRule"/>
</dbReference>
<dbReference type="Proteomes" id="UP000317763">
    <property type="component" value="Unassembled WGS sequence"/>
</dbReference>
<keyword evidence="4 9" id="KW-0997">Cell inner membrane</keyword>
<evidence type="ECO:0000256" key="4">
    <source>
        <dbReference type="ARBA" id="ARBA00022519"/>
    </source>
</evidence>
<evidence type="ECO:0000313" key="11">
    <source>
        <dbReference type="EMBL" id="TSE33781.1"/>
    </source>
</evidence>
<evidence type="ECO:0000259" key="10">
    <source>
        <dbReference type="Pfam" id="PF04290"/>
    </source>
</evidence>
<name>A0A554XD62_9BURK</name>
<evidence type="ECO:0000256" key="2">
    <source>
        <dbReference type="ARBA" id="ARBA00022448"/>
    </source>
</evidence>
<keyword evidence="5 9" id="KW-0812">Transmembrane</keyword>
<dbReference type="OrthoDB" id="9795655at2"/>
<dbReference type="InterPro" id="IPR007387">
    <property type="entry name" value="TRAP_DctQ"/>
</dbReference>
<protein>
    <recommendedName>
        <fullName evidence="9">TRAP transporter small permease protein</fullName>
    </recommendedName>
</protein>
<feature type="domain" description="Tripartite ATP-independent periplasmic transporters DctQ component" evidence="10">
    <location>
        <begin position="31"/>
        <end position="161"/>
    </location>
</feature>
<dbReference type="RefSeq" id="WP_143897377.1">
    <property type="nucleotide sequence ID" value="NZ_CP083911.1"/>
</dbReference>
<comment type="similarity">
    <text evidence="8 9">Belongs to the TRAP transporter small permease family.</text>
</comment>
<evidence type="ECO:0000256" key="3">
    <source>
        <dbReference type="ARBA" id="ARBA00022475"/>
    </source>
</evidence>
<keyword evidence="2 9" id="KW-0813">Transport</keyword>
<accession>A0A554XD62</accession>
<evidence type="ECO:0000256" key="1">
    <source>
        <dbReference type="ARBA" id="ARBA00004429"/>
    </source>
</evidence>
<evidence type="ECO:0000313" key="12">
    <source>
        <dbReference type="Proteomes" id="UP000317763"/>
    </source>
</evidence>
<dbReference type="AlphaFoldDB" id="A0A554XD62"/>
<feature type="transmembrane region" description="Helical" evidence="9">
    <location>
        <begin position="134"/>
        <end position="151"/>
    </location>
</feature>
<dbReference type="GO" id="GO:0005886">
    <property type="term" value="C:plasma membrane"/>
    <property type="evidence" value="ECO:0007669"/>
    <property type="project" value="UniProtKB-SubCell"/>
</dbReference>
<dbReference type="InterPro" id="IPR055348">
    <property type="entry name" value="DctQ"/>
</dbReference>
<dbReference type="Pfam" id="PF04290">
    <property type="entry name" value="DctQ"/>
    <property type="match status" value="1"/>
</dbReference>
<evidence type="ECO:0000256" key="9">
    <source>
        <dbReference type="RuleBase" id="RU369079"/>
    </source>
</evidence>
<evidence type="ECO:0000256" key="8">
    <source>
        <dbReference type="ARBA" id="ARBA00038436"/>
    </source>
</evidence>
<gene>
    <name evidence="11" type="ORF">Ttaiw_00354</name>
</gene>
<dbReference type="EMBL" id="VJOM01000002">
    <property type="protein sequence ID" value="TSE33781.1"/>
    <property type="molecule type" value="Genomic_DNA"/>
</dbReference>
<reference evidence="11 12" key="1">
    <citation type="submission" date="2019-07" db="EMBL/GenBank/DDBJ databases">
        <title>Tepidimonas taiwanensis I1-1 draft genome.</title>
        <authorList>
            <person name="Da Costa M.S."/>
            <person name="Froufe H.J.C."/>
            <person name="Egas C."/>
            <person name="Albuquerque L."/>
        </authorList>
    </citation>
    <scope>NUCLEOTIDE SEQUENCE [LARGE SCALE GENOMIC DNA]</scope>
    <source>
        <strain evidence="11 12">I1-1</strain>
    </source>
</reference>
<organism evidence="11 12">
    <name type="scientific">Tepidimonas taiwanensis</name>
    <dbReference type="NCBI Taxonomy" id="307486"/>
    <lineage>
        <taxon>Bacteria</taxon>
        <taxon>Pseudomonadati</taxon>
        <taxon>Pseudomonadota</taxon>
        <taxon>Betaproteobacteria</taxon>
        <taxon>Burkholderiales</taxon>
        <taxon>Tepidimonas</taxon>
    </lineage>
</organism>
<evidence type="ECO:0000256" key="7">
    <source>
        <dbReference type="ARBA" id="ARBA00023136"/>
    </source>
</evidence>
<keyword evidence="6 9" id="KW-1133">Transmembrane helix</keyword>
<sequence length="203" mass="22045">MKALLSFCRWIDALGEAIGKLGMWLILAATLISTGNAIVRKAFSISSNAFLEVQWYLFAAVFMLGGGYAFLRNAHVRIDFIAGKFSARTRNWIDIVGIVVFVWPLCYLMITLGWPVFERAWVSGEMSSNAGGLIRWPVYLLIPAGFALLALQSVSELIKRVAFLTGQGPDTLAHSGSSEALETAKAIAEAEHAQAHGGPGRTN</sequence>
<comment type="function">
    <text evidence="9">Part of the tripartite ATP-independent periplasmic (TRAP) transport system.</text>
</comment>
<feature type="transmembrane region" description="Helical" evidence="9">
    <location>
        <begin position="92"/>
        <end position="114"/>
    </location>
</feature>
<keyword evidence="3" id="KW-1003">Cell membrane</keyword>
<keyword evidence="7 9" id="KW-0472">Membrane</keyword>
<feature type="transmembrane region" description="Helical" evidence="9">
    <location>
        <begin position="21"/>
        <end position="43"/>
    </location>
</feature>